<dbReference type="AlphaFoldDB" id="A0AAW1S9I4"/>
<dbReference type="InterPro" id="IPR012677">
    <property type="entry name" value="Nucleotide-bd_a/b_plait_sf"/>
</dbReference>
<evidence type="ECO:0000313" key="4">
    <source>
        <dbReference type="EMBL" id="KAK9842308.1"/>
    </source>
</evidence>
<dbReference type="SMART" id="SM00271">
    <property type="entry name" value="DnaJ"/>
    <property type="match status" value="1"/>
</dbReference>
<dbReference type="Pfam" id="PF00226">
    <property type="entry name" value="DnaJ"/>
    <property type="match status" value="1"/>
</dbReference>
<keyword evidence="5" id="KW-1185">Reference proteome</keyword>
<dbReference type="Gene3D" id="3.30.70.330">
    <property type="match status" value="1"/>
</dbReference>
<feature type="region of interest" description="Disordered" evidence="2">
    <location>
        <begin position="279"/>
        <end position="343"/>
    </location>
</feature>
<evidence type="ECO:0000256" key="2">
    <source>
        <dbReference type="SAM" id="MobiDB-lite"/>
    </source>
</evidence>
<accession>A0AAW1S9I4</accession>
<name>A0AAW1S9I4_9CHLO</name>
<dbReference type="Gene3D" id="1.10.287.110">
    <property type="entry name" value="DnaJ domain"/>
    <property type="match status" value="1"/>
</dbReference>
<dbReference type="PANTHER" id="PTHR45098:SF1">
    <property type="entry name" value="DNAJ DOMAIN CONTAINING PROTEIN, EXPRESSED"/>
    <property type="match status" value="1"/>
</dbReference>
<proteinExistence type="predicted"/>
<keyword evidence="1" id="KW-0175">Coiled coil</keyword>
<evidence type="ECO:0000259" key="3">
    <source>
        <dbReference type="PROSITE" id="PS50076"/>
    </source>
</evidence>
<feature type="domain" description="J" evidence="3">
    <location>
        <begin position="12"/>
        <end position="79"/>
    </location>
</feature>
<protein>
    <recommendedName>
        <fullName evidence="3">J domain-containing protein</fullName>
    </recommendedName>
</protein>
<evidence type="ECO:0000256" key="1">
    <source>
        <dbReference type="SAM" id="Coils"/>
    </source>
</evidence>
<dbReference type="InterPro" id="IPR036869">
    <property type="entry name" value="J_dom_sf"/>
</dbReference>
<gene>
    <name evidence="4" type="ORF">WJX81_005780</name>
</gene>
<reference evidence="4 5" key="1">
    <citation type="journal article" date="2024" name="Nat. Commun.">
        <title>Phylogenomics reveals the evolutionary origins of lichenization in chlorophyte algae.</title>
        <authorList>
            <person name="Puginier C."/>
            <person name="Libourel C."/>
            <person name="Otte J."/>
            <person name="Skaloud P."/>
            <person name="Haon M."/>
            <person name="Grisel S."/>
            <person name="Petersen M."/>
            <person name="Berrin J.G."/>
            <person name="Delaux P.M."/>
            <person name="Dal Grande F."/>
            <person name="Keller J."/>
        </authorList>
    </citation>
    <scope>NUCLEOTIDE SEQUENCE [LARGE SCALE GENOMIC DNA]</scope>
    <source>
        <strain evidence="4 5">SAG 245.80</strain>
    </source>
</reference>
<dbReference type="PANTHER" id="PTHR45098">
    <property type="entry name" value="DNAJ DOMAIN CONTAINING PROTEIN, EXPRESSED"/>
    <property type="match status" value="1"/>
</dbReference>
<dbReference type="InterPro" id="IPR001623">
    <property type="entry name" value="DnaJ_domain"/>
</dbReference>
<feature type="coiled-coil region" evidence="1">
    <location>
        <begin position="114"/>
        <end position="145"/>
    </location>
</feature>
<dbReference type="Proteomes" id="UP001445335">
    <property type="component" value="Unassembled WGS sequence"/>
</dbReference>
<feature type="compositionally biased region" description="Pro residues" evidence="2">
    <location>
        <begin position="280"/>
        <end position="301"/>
    </location>
</feature>
<dbReference type="CDD" id="cd06257">
    <property type="entry name" value="DnaJ"/>
    <property type="match status" value="1"/>
</dbReference>
<dbReference type="PROSITE" id="PS50076">
    <property type="entry name" value="DNAJ_2"/>
    <property type="match status" value="1"/>
</dbReference>
<evidence type="ECO:0000313" key="5">
    <source>
        <dbReference type="Proteomes" id="UP001445335"/>
    </source>
</evidence>
<dbReference type="EMBL" id="JALJOU010000008">
    <property type="protein sequence ID" value="KAK9842308.1"/>
    <property type="molecule type" value="Genomic_DNA"/>
</dbReference>
<feature type="compositionally biased region" description="Low complexity" evidence="2">
    <location>
        <begin position="319"/>
        <end position="339"/>
    </location>
</feature>
<organism evidence="4 5">
    <name type="scientific">Elliptochloris bilobata</name>
    <dbReference type="NCBI Taxonomy" id="381761"/>
    <lineage>
        <taxon>Eukaryota</taxon>
        <taxon>Viridiplantae</taxon>
        <taxon>Chlorophyta</taxon>
        <taxon>core chlorophytes</taxon>
        <taxon>Trebouxiophyceae</taxon>
        <taxon>Trebouxiophyceae incertae sedis</taxon>
        <taxon>Elliptochloris clade</taxon>
        <taxon>Elliptochloris</taxon>
    </lineage>
</organism>
<dbReference type="PRINTS" id="PR00625">
    <property type="entry name" value="JDOMAIN"/>
</dbReference>
<dbReference type="SUPFAM" id="SSF46565">
    <property type="entry name" value="Chaperone J-domain"/>
    <property type="match status" value="1"/>
</dbReference>
<sequence length="370" mass="38582">MGAADSLDMEQNPYEVLQLDKELESSEADIKKAYRKLALTKHPDKQRDNPNAAAEFMLIQKAYDVLTDAAARAAWDELARAKASRAARQAGASAKRRKMMADLDARERVWKSERSEEESARAKLKTELERLRRQHAERAKAARAERAVAAVAAGFAARSADAAGGAAAADCAPSVMPEAPAPSHPHVTEELMRTLKVTWDVSEGGYTADQLRAAFAAHGVVADVVLRESKRRSKGGALVVMASLAATAAAAARANGRPGAPLLVVPFFKVATVGEAAPAAQPPTAPHAPAVPQPAAAPPAPTAGSSQGQSRAGNGSGSGFAPSAPGVPAAAAPASGSAARDFESVTLMKLRQRAERERLIAELQAQGDGE</sequence>
<comment type="caution">
    <text evidence="4">The sequence shown here is derived from an EMBL/GenBank/DDBJ whole genome shotgun (WGS) entry which is preliminary data.</text>
</comment>